<reference evidence="2" key="1">
    <citation type="submission" date="2020-01" db="EMBL/GenBank/DDBJ databases">
        <authorList>
            <consortium name="DOE Joint Genome Institute"/>
            <person name="Haridas S."/>
            <person name="Albert R."/>
            <person name="Binder M."/>
            <person name="Bloem J."/>
            <person name="Labutti K."/>
            <person name="Salamov A."/>
            <person name="Andreopoulos B."/>
            <person name="Baker S.E."/>
            <person name="Barry K."/>
            <person name="Bills G."/>
            <person name="Bluhm B.H."/>
            <person name="Cannon C."/>
            <person name="Castanera R."/>
            <person name="Culley D.E."/>
            <person name="Daum C."/>
            <person name="Ezra D."/>
            <person name="Gonzalez J.B."/>
            <person name="Henrissat B."/>
            <person name="Kuo A."/>
            <person name="Liang C."/>
            <person name="Lipzen A."/>
            <person name="Lutzoni F."/>
            <person name="Magnuson J."/>
            <person name="Mondo S."/>
            <person name="Nolan M."/>
            <person name="Ohm R."/>
            <person name="Pangilinan J."/>
            <person name="Park H.-J."/>
            <person name="Ramirez L."/>
            <person name="Alfaro M."/>
            <person name="Sun H."/>
            <person name="Tritt A."/>
            <person name="Yoshinaga Y."/>
            <person name="Zwiers L.-H."/>
            <person name="Turgeon B.G."/>
            <person name="Goodwin S.B."/>
            <person name="Spatafora J.W."/>
            <person name="Crous P.W."/>
            <person name="Grigoriev I.V."/>
        </authorList>
    </citation>
    <scope>NUCLEOTIDE SEQUENCE</scope>
    <source>
        <strain evidence="2">IPT5</strain>
    </source>
</reference>
<accession>A0A6A7BQA7</accession>
<organism evidence="2 3">
    <name type="scientific">Plenodomus tracheiphilus IPT5</name>
    <dbReference type="NCBI Taxonomy" id="1408161"/>
    <lineage>
        <taxon>Eukaryota</taxon>
        <taxon>Fungi</taxon>
        <taxon>Dikarya</taxon>
        <taxon>Ascomycota</taxon>
        <taxon>Pezizomycotina</taxon>
        <taxon>Dothideomycetes</taxon>
        <taxon>Pleosporomycetidae</taxon>
        <taxon>Pleosporales</taxon>
        <taxon>Pleosporineae</taxon>
        <taxon>Leptosphaeriaceae</taxon>
        <taxon>Plenodomus</taxon>
    </lineage>
</organism>
<feature type="transmembrane region" description="Helical" evidence="1">
    <location>
        <begin position="65"/>
        <end position="89"/>
    </location>
</feature>
<evidence type="ECO:0000256" key="1">
    <source>
        <dbReference type="SAM" id="Phobius"/>
    </source>
</evidence>
<evidence type="ECO:0000313" key="3">
    <source>
        <dbReference type="Proteomes" id="UP000799423"/>
    </source>
</evidence>
<keyword evidence="1" id="KW-0812">Transmembrane</keyword>
<evidence type="ECO:0000313" key="2">
    <source>
        <dbReference type="EMBL" id="KAF2856935.1"/>
    </source>
</evidence>
<dbReference type="EMBL" id="MU006288">
    <property type="protein sequence ID" value="KAF2856935.1"/>
    <property type="molecule type" value="Genomic_DNA"/>
</dbReference>
<sequence length="95" mass="10816">MVLGWLHRAGDIASTWHYAGVPRLCCPGVYWRYERSNLCPPLGRLLTGIRMIPWWLGGLCFGLKFIGIGTSVFMVVSTVSSWTSGLLLFMRLRRR</sequence>
<name>A0A6A7BQA7_9PLEO</name>
<gene>
    <name evidence="2" type="ORF">T440DRAFT_13916</name>
</gene>
<dbReference type="Proteomes" id="UP000799423">
    <property type="component" value="Unassembled WGS sequence"/>
</dbReference>
<keyword evidence="1" id="KW-1133">Transmembrane helix</keyword>
<protein>
    <submittedName>
        <fullName evidence="2">Uncharacterized protein</fullName>
    </submittedName>
</protein>
<keyword evidence="3" id="KW-1185">Reference proteome</keyword>
<dbReference type="AlphaFoldDB" id="A0A6A7BQA7"/>
<proteinExistence type="predicted"/>
<keyword evidence="1" id="KW-0472">Membrane</keyword>